<dbReference type="InterPro" id="IPR003615">
    <property type="entry name" value="HNH_nuc"/>
</dbReference>
<evidence type="ECO:0000313" key="3">
    <source>
        <dbReference type="Proteomes" id="UP000256817"/>
    </source>
</evidence>
<dbReference type="Gene3D" id="3.90.75.20">
    <property type="match status" value="1"/>
</dbReference>
<comment type="caution">
    <text evidence="2">The sequence shown here is derived from an EMBL/GenBank/DDBJ whole genome shotgun (WGS) entry which is preliminary data.</text>
</comment>
<accession>A0A426J904</accession>
<proteinExistence type="predicted"/>
<dbReference type="SUPFAM" id="SSF54060">
    <property type="entry name" value="His-Me finger endonucleases"/>
    <property type="match status" value="1"/>
</dbReference>
<dbReference type="GO" id="GO:0004519">
    <property type="term" value="F:endonuclease activity"/>
    <property type="evidence" value="ECO:0007669"/>
    <property type="project" value="UniProtKB-KW"/>
</dbReference>
<feature type="domain" description="HNH nuclease" evidence="1">
    <location>
        <begin position="69"/>
        <end position="114"/>
    </location>
</feature>
<evidence type="ECO:0000259" key="1">
    <source>
        <dbReference type="Pfam" id="PF13392"/>
    </source>
</evidence>
<keyword evidence="2" id="KW-0255">Endonuclease</keyword>
<evidence type="ECO:0000313" key="2">
    <source>
        <dbReference type="EMBL" id="RRO09598.1"/>
    </source>
</evidence>
<protein>
    <submittedName>
        <fullName evidence="2">HNH endonuclease</fullName>
    </submittedName>
</protein>
<dbReference type="Pfam" id="PF13392">
    <property type="entry name" value="HNH_3"/>
    <property type="match status" value="1"/>
</dbReference>
<sequence>MNSMYFKERLIISNDKGNNIIFNCFSVDTESPSGLTWKRALSQRVKIGACAGTLGKDGYWSVQLKGKKYAVHRIIWSLTNGAIPAGHCIDHIDGDRGNNNILNLRLATRAQNNQNARKCITGNNLPKGISVNKTNGVYCAQVQNDGKRWRKHGKNLEQLTHEVQLARIISHGQFACHG</sequence>
<gene>
    <name evidence="2" type="ORF">DMB85_008230</name>
</gene>
<reference evidence="2" key="1">
    <citation type="submission" date="2018-11" db="EMBL/GenBank/DDBJ databases">
        <title>Draft genome sequences of proposed Pectobacterium aquaticum sp. nov. isolated in France from fresh water.</title>
        <authorList>
            <person name="Pedron J."/>
            <person name="Barny M.A."/>
        </authorList>
    </citation>
    <scope>NUCLEOTIDE SEQUENCE [LARGE SCALE GENOMIC DNA]</scope>
    <source>
        <strain evidence="2">A35-S23-M15</strain>
    </source>
</reference>
<dbReference type="InterPro" id="IPR044925">
    <property type="entry name" value="His-Me_finger_sf"/>
</dbReference>
<keyword evidence="2" id="KW-0540">Nuclease</keyword>
<organism evidence="2 3">
    <name type="scientific">Pectobacterium aquaticum</name>
    <dbReference type="NCBI Taxonomy" id="2204145"/>
    <lineage>
        <taxon>Bacteria</taxon>
        <taxon>Pseudomonadati</taxon>
        <taxon>Pseudomonadota</taxon>
        <taxon>Gammaproteobacteria</taxon>
        <taxon>Enterobacterales</taxon>
        <taxon>Pectobacteriaceae</taxon>
        <taxon>Pectobacterium</taxon>
    </lineage>
</organism>
<keyword evidence="3" id="KW-1185">Reference proteome</keyword>
<keyword evidence="2" id="KW-0378">Hydrolase</keyword>
<dbReference type="EMBL" id="QHJW02000015">
    <property type="protein sequence ID" value="RRO09598.1"/>
    <property type="molecule type" value="Genomic_DNA"/>
</dbReference>
<name>A0A426J904_9GAMM</name>
<dbReference type="Proteomes" id="UP000256817">
    <property type="component" value="Unassembled WGS sequence"/>
</dbReference>